<evidence type="ECO:0000256" key="1">
    <source>
        <dbReference type="SAM" id="MobiDB-lite"/>
    </source>
</evidence>
<dbReference type="NCBIfam" id="NF040601">
    <property type="entry name" value="TerS_not_xtmA"/>
    <property type="match status" value="1"/>
</dbReference>
<proteinExistence type="predicted"/>
<dbReference type="EMBL" id="JBHUMQ010000034">
    <property type="protein sequence ID" value="MFD2694986.1"/>
    <property type="molecule type" value="Genomic_DNA"/>
</dbReference>
<evidence type="ECO:0000313" key="3">
    <source>
        <dbReference type="Proteomes" id="UP001597399"/>
    </source>
</evidence>
<accession>A0ABW5S5D8</accession>
<reference evidence="3" key="1">
    <citation type="journal article" date="2019" name="Int. J. Syst. Evol. Microbiol.">
        <title>The Global Catalogue of Microorganisms (GCM) 10K type strain sequencing project: providing services to taxonomists for standard genome sequencing and annotation.</title>
        <authorList>
            <consortium name="The Broad Institute Genomics Platform"/>
            <consortium name="The Broad Institute Genome Sequencing Center for Infectious Disease"/>
            <person name="Wu L."/>
            <person name="Ma J."/>
        </authorList>
    </citation>
    <scope>NUCLEOTIDE SEQUENCE [LARGE SCALE GENOMIC DNA]</scope>
    <source>
        <strain evidence="3">TISTR 2466</strain>
    </source>
</reference>
<evidence type="ECO:0000313" key="2">
    <source>
        <dbReference type="EMBL" id="MFD2694986.1"/>
    </source>
</evidence>
<dbReference type="RefSeq" id="WP_253064781.1">
    <property type="nucleotide sequence ID" value="NZ_JAMXWM010000031.1"/>
</dbReference>
<feature type="region of interest" description="Disordered" evidence="1">
    <location>
        <begin position="31"/>
        <end position="57"/>
    </location>
</feature>
<dbReference type="Proteomes" id="UP001597399">
    <property type="component" value="Unassembled WGS sequence"/>
</dbReference>
<organism evidence="2 3">
    <name type="scientific">Sporolactobacillus shoreicorticis</name>
    <dbReference type="NCBI Taxonomy" id="1923877"/>
    <lineage>
        <taxon>Bacteria</taxon>
        <taxon>Bacillati</taxon>
        <taxon>Bacillota</taxon>
        <taxon>Bacilli</taxon>
        <taxon>Bacillales</taxon>
        <taxon>Sporolactobacillaceae</taxon>
        <taxon>Sporolactobacillus</taxon>
    </lineage>
</organism>
<sequence length="238" mass="27378">MKYKDIAEKYGVSLNTVKSWKKRYKWIREKGAHKKERVHTKGAPIGNQNASGHGAPAGNQNATKFGFFSKYLPAESLEIMQEINAADPADLLWDQIMIQYTAIIRAQKIMMVQDHNDTTKMQNMYLHIKSKKETKTTTTESSTDQEGYLIQFAWDKQANFLNAQSRAMGELRALIKQFVAIADEQDERRKKLELMQAHIDNIKSDIRRKDNTPDKPDISSYIDALKGKASEVWNHEEE</sequence>
<name>A0ABW5S5D8_9BACL</name>
<dbReference type="Pfam" id="PF13384">
    <property type="entry name" value="HTH_23"/>
    <property type="match status" value="1"/>
</dbReference>
<protein>
    <submittedName>
        <fullName evidence="2">Phage terminase small subunit</fullName>
    </submittedName>
</protein>
<keyword evidence="3" id="KW-1185">Reference proteome</keyword>
<gene>
    <name evidence="2" type="primary">terS</name>
    <name evidence="2" type="ORF">ACFSUE_15325</name>
</gene>
<feature type="compositionally biased region" description="Basic residues" evidence="1">
    <location>
        <begin position="31"/>
        <end position="40"/>
    </location>
</feature>
<comment type="caution">
    <text evidence="2">The sequence shown here is derived from an EMBL/GenBank/DDBJ whole genome shotgun (WGS) entry which is preliminary data.</text>
</comment>